<dbReference type="InterPro" id="IPR050445">
    <property type="entry name" value="Bact_polysacc_biosynth/exp"/>
</dbReference>
<protein>
    <submittedName>
        <fullName evidence="3">Tyrosine-protein kinase Wzc</fullName>
    </submittedName>
</protein>
<keyword evidence="2" id="KW-0472">Membrane</keyword>
<dbReference type="Gene3D" id="3.40.50.300">
    <property type="entry name" value="P-loop containing nucleotide triphosphate hydrolases"/>
    <property type="match status" value="1"/>
</dbReference>
<dbReference type="PANTHER" id="PTHR32309">
    <property type="entry name" value="TYROSINE-PROTEIN KINASE"/>
    <property type="match status" value="1"/>
</dbReference>
<keyword evidence="2" id="KW-1133">Transmembrane helix</keyword>
<feature type="transmembrane region" description="Helical" evidence="2">
    <location>
        <begin position="33"/>
        <end position="51"/>
    </location>
</feature>
<evidence type="ECO:0000313" key="3">
    <source>
        <dbReference type="EMBL" id="AXC10141.1"/>
    </source>
</evidence>
<dbReference type="EMBL" id="CP030840">
    <property type="protein sequence ID" value="AXC10141.1"/>
    <property type="molecule type" value="Genomic_DNA"/>
</dbReference>
<feature type="transmembrane region" description="Helical" evidence="2">
    <location>
        <begin position="430"/>
        <end position="450"/>
    </location>
</feature>
<dbReference type="KEGG" id="abas:ACPOL_0780"/>
<keyword evidence="1" id="KW-0175">Coiled coil</keyword>
<gene>
    <name evidence="3" type="ORF">ACPOL_0780</name>
</gene>
<keyword evidence="4" id="KW-1185">Reference proteome</keyword>
<name>A0A2Z5FTH4_9BACT</name>
<evidence type="ECO:0000256" key="2">
    <source>
        <dbReference type="SAM" id="Phobius"/>
    </source>
</evidence>
<keyword evidence="2" id="KW-0812">Transmembrane</keyword>
<organism evidence="3 4">
    <name type="scientific">Acidisarcina polymorpha</name>
    <dbReference type="NCBI Taxonomy" id="2211140"/>
    <lineage>
        <taxon>Bacteria</taxon>
        <taxon>Pseudomonadati</taxon>
        <taxon>Acidobacteriota</taxon>
        <taxon>Terriglobia</taxon>
        <taxon>Terriglobales</taxon>
        <taxon>Acidobacteriaceae</taxon>
        <taxon>Acidisarcina</taxon>
    </lineage>
</organism>
<evidence type="ECO:0000256" key="1">
    <source>
        <dbReference type="SAM" id="Coils"/>
    </source>
</evidence>
<dbReference type="GO" id="GO:0005886">
    <property type="term" value="C:plasma membrane"/>
    <property type="evidence" value="ECO:0007669"/>
    <property type="project" value="TreeGrafter"/>
</dbReference>
<reference evidence="3 4" key="1">
    <citation type="journal article" date="2018" name="Front. Microbiol.">
        <title>Hydrolytic Capabilities as a Key to Environmental Success: Chitinolytic and Cellulolytic Acidobacteria From Acidic Sub-arctic Soils and Boreal Peatlands.</title>
        <authorList>
            <person name="Belova S.E."/>
            <person name="Ravin N.V."/>
            <person name="Pankratov T.A."/>
            <person name="Rakitin A.L."/>
            <person name="Ivanova A.A."/>
            <person name="Beletsky A.V."/>
            <person name="Mardanov A.V."/>
            <person name="Sinninghe Damste J.S."/>
            <person name="Dedysh S.N."/>
        </authorList>
    </citation>
    <scope>NUCLEOTIDE SEQUENCE [LARGE SCALE GENOMIC DNA]</scope>
    <source>
        <strain evidence="3 4">SBC82</strain>
    </source>
</reference>
<accession>A0A2Z5FTH4</accession>
<keyword evidence="3" id="KW-0418">Kinase</keyword>
<dbReference type="InterPro" id="IPR027417">
    <property type="entry name" value="P-loop_NTPase"/>
</dbReference>
<dbReference type="Proteomes" id="UP000253606">
    <property type="component" value="Chromosome"/>
</dbReference>
<dbReference type="AlphaFoldDB" id="A0A2Z5FTH4"/>
<proteinExistence type="predicted"/>
<dbReference type="GO" id="GO:0004713">
    <property type="term" value="F:protein tyrosine kinase activity"/>
    <property type="evidence" value="ECO:0007669"/>
    <property type="project" value="TreeGrafter"/>
</dbReference>
<dbReference type="SUPFAM" id="SSF52540">
    <property type="entry name" value="P-loop containing nucleoside triphosphate hydrolases"/>
    <property type="match status" value="1"/>
</dbReference>
<sequence>MAHANLADPQLGASPPLFASVHVLASLRKHQRVALLTAFVILLIGLPAAWFKGDPKYSATAVIYVSPRFIANLADSSSQKFDSTEQYREYVQQNVKTINRFDIVLEALNRLGPLQSVWTRPGELPERAASRLQGALVIEEVPNTYQVTISLESNRKAGLAELVNSVAETYLDKAKAEEFYGSDQRIQSLIADRTRLEKETAEKQGRRMALAQELGVSSFTDNDLNPYDRLLVTAKEAQSEAQKSAIQADTELAVFDENEHPGGKEALDAFALEEAKKDPVLSSVMTGLNVRRAQVLTNLSGLSADHPGRRAAERELADIEKERQAAIQSEVVSISKMILNQRTAEAYQARRVERQLTAEVQRQASQASWFTHGYQEGIQLGLDVDQARKAQDNLQQRIDYFLLEKSAPGFVRLFSSARPPDQPVKRGRKLLLGLCMALALAFAVAVPVGIDFLDPRLRSPAQVERLLGFPLTAWIMEKQEAGASFEKEQILRFANRMVQENQRNRSRIFAFTSVKAHGGTTTIVLETAHALSSLGVSALAIEANAYRSDSRFLKPNARGLVAALTGARLLQSEVIPGNEELPDRIPVGEAAEGASLPNIRHLEEMLRRSVHEYDFILIDAPPVLASVDAEIMASSADVLVLVIEADSVTKQELQRAAKSLERLNLRAISAVFNRVRRDEATGFAATALDEFLNGSAAPARRLFSPWLWR</sequence>
<evidence type="ECO:0000313" key="4">
    <source>
        <dbReference type="Proteomes" id="UP000253606"/>
    </source>
</evidence>
<dbReference type="PANTHER" id="PTHR32309:SF13">
    <property type="entry name" value="FERRIC ENTEROBACTIN TRANSPORT PROTEIN FEPE"/>
    <property type="match status" value="1"/>
</dbReference>
<feature type="coiled-coil region" evidence="1">
    <location>
        <begin position="643"/>
        <end position="670"/>
    </location>
</feature>
<keyword evidence="3" id="KW-0808">Transferase</keyword>